<name>A0A4U8YWE7_METTU</name>
<proteinExistence type="predicted"/>
<dbReference type="EMBL" id="LR536450">
    <property type="protein sequence ID" value="VFU07090.1"/>
    <property type="molecule type" value="Genomic_DNA"/>
</dbReference>
<protein>
    <submittedName>
        <fullName evidence="1">Uncharacterized protein</fullName>
    </submittedName>
</protein>
<organism evidence="1 2">
    <name type="scientific">Methylocella tundrae</name>
    <dbReference type="NCBI Taxonomy" id="227605"/>
    <lineage>
        <taxon>Bacteria</taxon>
        <taxon>Pseudomonadati</taxon>
        <taxon>Pseudomonadota</taxon>
        <taxon>Alphaproteobacteria</taxon>
        <taxon>Hyphomicrobiales</taxon>
        <taxon>Beijerinckiaceae</taxon>
        <taxon>Methylocella</taxon>
    </lineage>
</organism>
<dbReference type="Proteomes" id="UP000294360">
    <property type="component" value="Chromosome"/>
</dbReference>
<evidence type="ECO:0000313" key="2">
    <source>
        <dbReference type="Proteomes" id="UP000294360"/>
    </source>
</evidence>
<dbReference type="KEGG" id="mtun:MTUNDRAET4_0197"/>
<gene>
    <name evidence="1" type="ORF">MTUNDRAET4_0197</name>
</gene>
<accession>A0A4U8YWE7</accession>
<reference evidence="1 2" key="1">
    <citation type="submission" date="2019-03" db="EMBL/GenBank/DDBJ databases">
        <authorList>
            <person name="Kox A.R. M."/>
        </authorList>
    </citation>
    <scope>NUCLEOTIDE SEQUENCE [LARGE SCALE GENOMIC DNA]</scope>
    <source>
        <strain evidence="1">MTUNDRAET4 annotated genome</strain>
    </source>
</reference>
<sequence length="90" mass="10152">MRGLCRYKETLFFHGTRASPAPADMKDGYGGWRISTHINVNLRMAYACAPVCRLSRRAPASAAPSVVLARLRFHCGRARRHYPRAAGFRF</sequence>
<evidence type="ECO:0000313" key="1">
    <source>
        <dbReference type="EMBL" id="VFU07090.1"/>
    </source>
</evidence>
<dbReference type="AlphaFoldDB" id="A0A4U8YWE7"/>